<keyword evidence="8" id="KW-1185">Reference proteome</keyword>
<evidence type="ECO:0000256" key="1">
    <source>
        <dbReference type="ARBA" id="ARBA00022723"/>
    </source>
</evidence>
<evidence type="ECO:0000259" key="6">
    <source>
        <dbReference type="PROSITE" id="PS50157"/>
    </source>
</evidence>
<dbReference type="Proteomes" id="UP001054945">
    <property type="component" value="Unassembled WGS sequence"/>
</dbReference>
<accession>A0AAV4NCY6</accession>
<dbReference type="AlphaFoldDB" id="A0AAV4NCY6"/>
<dbReference type="SUPFAM" id="SSF57667">
    <property type="entry name" value="beta-beta-alpha zinc fingers"/>
    <property type="match status" value="1"/>
</dbReference>
<feature type="domain" description="C2H2-type" evidence="6">
    <location>
        <begin position="58"/>
        <end position="85"/>
    </location>
</feature>
<dbReference type="InterPro" id="IPR036236">
    <property type="entry name" value="Znf_C2H2_sf"/>
</dbReference>
<dbReference type="PANTHER" id="PTHR24408:SF58">
    <property type="entry name" value="TRANSCRIPTION FACTOR (TFIIIA), PUTATIVE (AFU_ORTHOLOGUE AFUA_1G05150)-RELATED"/>
    <property type="match status" value="1"/>
</dbReference>
<dbReference type="GO" id="GO:0000981">
    <property type="term" value="F:DNA-binding transcription factor activity, RNA polymerase II-specific"/>
    <property type="evidence" value="ECO:0007669"/>
    <property type="project" value="TreeGrafter"/>
</dbReference>
<dbReference type="GO" id="GO:0043565">
    <property type="term" value="F:sequence-specific DNA binding"/>
    <property type="evidence" value="ECO:0007669"/>
    <property type="project" value="TreeGrafter"/>
</dbReference>
<keyword evidence="4" id="KW-0862">Zinc</keyword>
<dbReference type="PROSITE" id="PS50157">
    <property type="entry name" value="ZINC_FINGER_C2H2_2"/>
    <property type="match status" value="2"/>
</dbReference>
<keyword evidence="2" id="KW-0677">Repeat</keyword>
<keyword evidence="1" id="KW-0479">Metal-binding</keyword>
<dbReference type="PROSITE" id="PS00028">
    <property type="entry name" value="ZINC_FINGER_C2H2_1"/>
    <property type="match status" value="2"/>
</dbReference>
<keyword evidence="3 5" id="KW-0863">Zinc-finger</keyword>
<dbReference type="GO" id="GO:0008270">
    <property type="term" value="F:zinc ion binding"/>
    <property type="evidence" value="ECO:0007669"/>
    <property type="project" value="UniProtKB-KW"/>
</dbReference>
<dbReference type="Pfam" id="PF13894">
    <property type="entry name" value="zf-C2H2_4"/>
    <property type="match status" value="1"/>
</dbReference>
<sequence>MKNIFASVNAIYVFPHMLRQGEKDPARRPMCPVCRKYFYDVTTLRRHMEIHDSQRQKYVCKYCMKAFCWKNHLQSHVRKVHMPKT</sequence>
<dbReference type="PANTHER" id="PTHR24408">
    <property type="entry name" value="ZINC FINGER PROTEIN"/>
    <property type="match status" value="1"/>
</dbReference>
<dbReference type="GO" id="GO:0005634">
    <property type="term" value="C:nucleus"/>
    <property type="evidence" value="ECO:0007669"/>
    <property type="project" value="TreeGrafter"/>
</dbReference>
<feature type="domain" description="C2H2-type" evidence="6">
    <location>
        <begin position="29"/>
        <end position="56"/>
    </location>
</feature>
<evidence type="ECO:0000313" key="7">
    <source>
        <dbReference type="EMBL" id="GIX82200.1"/>
    </source>
</evidence>
<proteinExistence type="predicted"/>
<dbReference type="SMART" id="SM00355">
    <property type="entry name" value="ZnF_C2H2"/>
    <property type="match status" value="2"/>
</dbReference>
<organism evidence="7 8">
    <name type="scientific">Caerostris extrusa</name>
    <name type="common">Bark spider</name>
    <name type="synonym">Caerostris bankana</name>
    <dbReference type="NCBI Taxonomy" id="172846"/>
    <lineage>
        <taxon>Eukaryota</taxon>
        <taxon>Metazoa</taxon>
        <taxon>Ecdysozoa</taxon>
        <taxon>Arthropoda</taxon>
        <taxon>Chelicerata</taxon>
        <taxon>Arachnida</taxon>
        <taxon>Araneae</taxon>
        <taxon>Araneomorphae</taxon>
        <taxon>Entelegynae</taxon>
        <taxon>Araneoidea</taxon>
        <taxon>Araneidae</taxon>
        <taxon>Caerostris</taxon>
    </lineage>
</organism>
<dbReference type="EMBL" id="BPLR01020757">
    <property type="protein sequence ID" value="GIX82200.1"/>
    <property type="molecule type" value="Genomic_DNA"/>
</dbReference>
<dbReference type="Gene3D" id="3.30.160.60">
    <property type="entry name" value="Classic Zinc Finger"/>
    <property type="match status" value="1"/>
</dbReference>
<comment type="caution">
    <text evidence="7">The sequence shown here is derived from an EMBL/GenBank/DDBJ whole genome shotgun (WGS) entry which is preliminary data.</text>
</comment>
<evidence type="ECO:0000256" key="4">
    <source>
        <dbReference type="ARBA" id="ARBA00022833"/>
    </source>
</evidence>
<protein>
    <recommendedName>
        <fullName evidence="6">C2H2-type domain-containing protein</fullName>
    </recommendedName>
</protein>
<name>A0AAV4NCY6_CAEEX</name>
<gene>
    <name evidence="7" type="ORF">CEXT_471671</name>
</gene>
<evidence type="ECO:0000313" key="8">
    <source>
        <dbReference type="Proteomes" id="UP001054945"/>
    </source>
</evidence>
<dbReference type="InterPro" id="IPR013087">
    <property type="entry name" value="Znf_C2H2_type"/>
</dbReference>
<reference evidence="7 8" key="1">
    <citation type="submission" date="2021-06" db="EMBL/GenBank/DDBJ databases">
        <title>Caerostris extrusa draft genome.</title>
        <authorList>
            <person name="Kono N."/>
            <person name="Arakawa K."/>
        </authorList>
    </citation>
    <scope>NUCLEOTIDE SEQUENCE [LARGE SCALE GENOMIC DNA]</scope>
</reference>
<evidence type="ECO:0000256" key="5">
    <source>
        <dbReference type="PROSITE-ProRule" id="PRU00042"/>
    </source>
</evidence>
<evidence type="ECO:0000256" key="2">
    <source>
        <dbReference type="ARBA" id="ARBA00022737"/>
    </source>
</evidence>
<evidence type="ECO:0000256" key="3">
    <source>
        <dbReference type="ARBA" id="ARBA00022771"/>
    </source>
</evidence>